<organism evidence="2 3">
    <name type="scientific">Megalurothrips usitatus</name>
    <name type="common">bean blossom thrips</name>
    <dbReference type="NCBI Taxonomy" id="439358"/>
    <lineage>
        <taxon>Eukaryota</taxon>
        <taxon>Metazoa</taxon>
        <taxon>Ecdysozoa</taxon>
        <taxon>Arthropoda</taxon>
        <taxon>Hexapoda</taxon>
        <taxon>Insecta</taxon>
        <taxon>Pterygota</taxon>
        <taxon>Neoptera</taxon>
        <taxon>Paraneoptera</taxon>
        <taxon>Thysanoptera</taxon>
        <taxon>Terebrantia</taxon>
        <taxon>Thripoidea</taxon>
        <taxon>Thripidae</taxon>
        <taxon>Megalurothrips</taxon>
    </lineage>
</organism>
<keyword evidence="1" id="KW-0732">Signal</keyword>
<gene>
    <name evidence="2" type="ORF">ONE63_000860</name>
</gene>
<evidence type="ECO:0000313" key="3">
    <source>
        <dbReference type="Proteomes" id="UP001075354"/>
    </source>
</evidence>
<evidence type="ECO:0008006" key="4">
    <source>
        <dbReference type="Google" id="ProtNLM"/>
    </source>
</evidence>
<protein>
    <recommendedName>
        <fullName evidence="4">Secreted protein</fullName>
    </recommendedName>
</protein>
<evidence type="ECO:0000313" key="2">
    <source>
        <dbReference type="EMBL" id="KAJ1532243.1"/>
    </source>
</evidence>
<proteinExistence type="predicted"/>
<comment type="caution">
    <text evidence="2">The sequence shown here is derived from an EMBL/GenBank/DDBJ whole genome shotgun (WGS) entry which is preliminary data.</text>
</comment>
<reference evidence="2" key="1">
    <citation type="submission" date="2022-12" db="EMBL/GenBank/DDBJ databases">
        <title>Chromosome-level genome assembly of the bean flower thrips Megalurothrips usitatus.</title>
        <authorList>
            <person name="Ma L."/>
            <person name="Liu Q."/>
            <person name="Li H."/>
            <person name="Cai W."/>
        </authorList>
    </citation>
    <scope>NUCLEOTIDE SEQUENCE</scope>
    <source>
        <strain evidence="2">Cailab_2022a</strain>
    </source>
</reference>
<feature type="chain" id="PRO_5043978500" description="Secreted protein" evidence="1">
    <location>
        <begin position="22"/>
        <end position="177"/>
    </location>
</feature>
<sequence length="177" mass="19195">MNAKLILAAVAAICCVQGIAAAVRPMPLFEKEVTEIDLSNLDLDDVVEQLSLAVQQAAHDDEVYAVEAEGDKRLKAPRNILTCLASIGGLVKTGKSVWDLFEEYEGAKKTLKAAEAECEKLPALSAFFGDDDTKAACNEKAEKAYQKEFKKVQSQILPVVMKIGSSVWSLKACFSLL</sequence>
<dbReference type="AlphaFoldDB" id="A0AAV7Y3J1"/>
<accession>A0AAV7Y3J1</accession>
<name>A0AAV7Y3J1_9NEOP</name>
<keyword evidence="3" id="KW-1185">Reference proteome</keyword>
<feature type="signal peptide" evidence="1">
    <location>
        <begin position="1"/>
        <end position="21"/>
    </location>
</feature>
<evidence type="ECO:0000256" key="1">
    <source>
        <dbReference type="SAM" id="SignalP"/>
    </source>
</evidence>
<dbReference type="Proteomes" id="UP001075354">
    <property type="component" value="Chromosome 1"/>
</dbReference>
<dbReference type="EMBL" id="JAPTSV010000001">
    <property type="protein sequence ID" value="KAJ1532243.1"/>
    <property type="molecule type" value="Genomic_DNA"/>
</dbReference>